<comment type="caution">
    <text evidence="2">The sequence shown here is derived from an EMBL/GenBank/DDBJ whole genome shotgun (WGS) entry which is preliminary data.</text>
</comment>
<organism evidence="2 4">
    <name type="scientific">Puccinia graminis f. sp. tritici</name>
    <dbReference type="NCBI Taxonomy" id="56615"/>
    <lineage>
        <taxon>Eukaryota</taxon>
        <taxon>Fungi</taxon>
        <taxon>Dikarya</taxon>
        <taxon>Basidiomycota</taxon>
        <taxon>Pucciniomycotina</taxon>
        <taxon>Pucciniomycetes</taxon>
        <taxon>Pucciniales</taxon>
        <taxon>Pucciniaceae</taxon>
        <taxon>Puccinia</taxon>
    </lineage>
</organism>
<gene>
    <name evidence="3" type="ORF">PGTUg99_001203</name>
    <name evidence="2" type="ORF">PGTUg99_036331</name>
</gene>
<dbReference type="EMBL" id="VDEP01000371">
    <property type="protein sequence ID" value="KAA1095973.1"/>
    <property type="molecule type" value="Genomic_DNA"/>
</dbReference>
<reference evidence="2 4" key="1">
    <citation type="submission" date="2019-05" db="EMBL/GenBank/DDBJ databases">
        <title>Emergence of the Ug99 lineage of the wheat stem rust pathogen through somatic hybridization.</title>
        <authorList>
            <person name="Li F."/>
            <person name="Upadhyaya N.M."/>
            <person name="Sperschneider J."/>
            <person name="Matny O."/>
            <person name="Nguyen-Phuc H."/>
            <person name="Mago R."/>
            <person name="Raley C."/>
            <person name="Miller M.E."/>
            <person name="Silverstein K.A.T."/>
            <person name="Henningsen E."/>
            <person name="Hirsch C.D."/>
            <person name="Visser B."/>
            <person name="Pretorius Z.A."/>
            <person name="Steffenson B.J."/>
            <person name="Schwessinger B."/>
            <person name="Dodds P.N."/>
            <person name="Figueroa M."/>
        </authorList>
    </citation>
    <scope>NUCLEOTIDE SEQUENCE [LARGE SCALE GENOMIC DNA]</scope>
    <source>
        <strain evidence="2 4">Ug99</strain>
    </source>
</reference>
<proteinExistence type="predicted"/>
<dbReference type="EMBL" id="VDEP01000108">
    <property type="protein sequence ID" value="KAA1130470.1"/>
    <property type="molecule type" value="Genomic_DNA"/>
</dbReference>
<feature type="region of interest" description="Disordered" evidence="1">
    <location>
        <begin position="115"/>
        <end position="146"/>
    </location>
</feature>
<evidence type="ECO:0000313" key="4">
    <source>
        <dbReference type="Proteomes" id="UP000325313"/>
    </source>
</evidence>
<evidence type="ECO:0000313" key="3">
    <source>
        <dbReference type="EMBL" id="KAA1130470.1"/>
    </source>
</evidence>
<name>A0A5B0P4C5_PUCGR</name>
<evidence type="ECO:0000313" key="2">
    <source>
        <dbReference type="EMBL" id="KAA1095973.1"/>
    </source>
</evidence>
<accession>A0A5B0P4C5</accession>
<protein>
    <submittedName>
        <fullName evidence="2">Uncharacterized protein</fullName>
    </submittedName>
</protein>
<dbReference type="Proteomes" id="UP000325313">
    <property type="component" value="Unassembled WGS sequence"/>
</dbReference>
<dbReference type="AlphaFoldDB" id="A0A5B0P4C5"/>
<evidence type="ECO:0000256" key="1">
    <source>
        <dbReference type="SAM" id="MobiDB-lite"/>
    </source>
</evidence>
<sequence length="146" mass="15314">MSAWINSQAAPAPTSHKFLGGGDQPSEMDAPTGLCSGASVHRIGKGLEKDGEVKVGSIKYGEVKNGEVQNATGKDGEVEDEGALKADKVKEEEKSGAIPPAPLILRIKGWCGRGDAPRKYKPPAKRAAFGDSHSRGSFRVGTDLQS</sequence>
<feature type="region of interest" description="Disordered" evidence="1">
    <location>
        <begin position="1"/>
        <end position="32"/>
    </location>
</feature>